<feature type="repeat" description="PPR" evidence="3">
    <location>
        <begin position="372"/>
        <end position="406"/>
    </location>
</feature>
<comment type="similarity">
    <text evidence="1">Belongs to the PPR family. P subfamily.</text>
</comment>
<evidence type="ECO:0000256" key="2">
    <source>
        <dbReference type="ARBA" id="ARBA00022737"/>
    </source>
</evidence>
<name>A0A7J7D7I5_TRIWF</name>
<evidence type="ECO:0000256" key="1">
    <source>
        <dbReference type="ARBA" id="ARBA00007626"/>
    </source>
</evidence>
<dbReference type="Pfam" id="PF01535">
    <property type="entry name" value="PPR"/>
    <property type="match status" value="3"/>
</dbReference>
<comment type="caution">
    <text evidence="4">The sequence shown here is derived from an EMBL/GenBank/DDBJ whole genome shotgun (WGS) entry which is preliminary data.</text>
</comment>
<dbReference type="Pfam" id="PF12854">
    <property type="entry name" value="PPR_1"/>
    <property type="match status" value="2"/>
</dbReference>
<evidence type="ECO:0000313" key="4">
    <source>
        <dbReference type="EMBL" id="KAF5742307.1"/>
    </source>
</evidence>
<dbReference type="PANTHER" id="PTHR45613:SF9">
    <property type="entry name" value="MITOCHONDRIAL GROUP I INTRON SPLICING FACTOR CCM1"/>
    <property type="match status" value="1"/>
</dbReference>
<feature type="repeat" description="PPR" evidence="3">
    <location>
        <begin position="260"/>
        <end position="294"/>
    </location>
</feature>
<feature type="repeat" description="PPR" evidence="3">
    <location>
        <begin position="119"/>
        <end position="153"/>
    </location>
</feature>
<dbReference type="InParanoid" id="A0A7J7D7I5"/>
<organism evidence="4 5">
    <name type="scientific">Tripterygium wilfordii</name>
    <name type="common">Thunder God vine</name>
    <dbReference type="NCBI Taxonomy" id="458696"/>
    <lineage>
        <taxon>Eukaryota</taxon>
        <taxon>Viridiplantae</taxon>
        <taxon>Streptophyta</taxon>
        <taxon>Embryophyta</taxon>
        <taxon>Tracheophyta</taxon>
        <taxon>Spermatophyta</taxon>
        <taxon>Magnoliopsida</taxon>
        <taxon>eudicotyledons</taxon>
        <taxon>Gunneridae</taxon>
        <taxon>Pentapetalae</taxon>
        <taxon>rosids</taxon>
        <taxon>fabids</taxon>
        <taxon>Celastrales</taxon>
        <taxon>Celastraceae</taxon>
        <taxon>Tripterygium</taxon>
    </lineage>
</organism>
<evidence type="ECO:0000256" key="3">
    <source>
        <dbReference type="PROSITE-ProRule" id="PRU00708"/>
    </source>
</evidence>
<dbReference type="Proteomes" id="UP000593562">
    <property type="component" value="Unassembled WGS sequence"/>
</dbReference>
<dbReference type="AlphaFoldDB" id="A0A7J7D7I5"/>
<accession>A0A7J7D7I5</accession>
<proteinExistence type="inferred from homology"/>
<feature type="repeat" description="PPR" evidence="3">
    <location>
        <begin position="190"/>
        <end position="224"/>
    </location>
</feature>
<dbReference type="Gene3D" id="1.25.40.10">
    <property type="entry name" value="Tetratricopeptide repeat domain"/>
    <property type="match status" value="5"/>
</dbReference>
<dbReference type="PROSITE" id="PS51375">
    <property type="entry name" value="PPR"/>
    <property type="match status" value="10"/>
</dbReference>
<feature type="repeat" description="PPR" evidence="3">
    <location>
        <begin position="330"/>
        <end position="364"/>
    </location>
</feature>
<feature type="repeat" description="PPR" evidence="3">
    <location>
        <begin position="225"/>
        <end position="259"/>
    </location>
</feature>
<gene>
    <name evidence="4" type="ORF">HS088_TW09G00351</name>
</gene>
<dbReference type="PANTHER" id="PTHR45613">
    <property type="entry name" value="PENTATRICOPEPTIDE REPEAT-CONTAINING PROTEIN"/>
    <property type="match status" value="1"/>
</dbReference>
<dbReference type="OrthoDB" id="185373at2759"/>
<feature type="repeat" description="PPR" evidence="3">
    <location>
        <begin position="49"/>
        <end position="83"/>
    </location>
</feature>
<dbReference type="InterPro" id="IPR011990">
    <property type="entry name" value="TPR-like_helical_dom_sf"/>
</dbReference>
<dbReference type="FunFam" id="1.25.40.10:FF:000558">
    <property type="entry name" value="Pentatricopeptide repeat-containing protein At5g39710"/>
    <property type="match status" value="1"/>
</dbReference>
<evidence type="ECO:0000313" key="5">
    <source>
        <dbReference type="Proteomes" id="UP000593562"/>
    </source>
</evidence>
<sequence>MGSKAMYKWSKQITSSQVEQLIHAEKDVTKATLIFDSATAEYSNGFRHDCRTFGVMISKLTSANQFRLAENLLDRMKEEKCAIAEDIFLTICRAFGRVHKPLDAVRVFHKMNDFSCKPTEKSYITVFAILVEENLLKIALRFYKDMRGMGIKPSVASLNILIKALCKNSGTIDAALKIFHEMPKHGCTPDSYTYGTLINGFCRIGKINEAKELFKEMEEKGCLPSVVTYTSLICGLCQSSNVDEAMELLEEMKTNGIEPNVFTYSSLMNGLCKGGHASRAVELLETMIRKHQKPNVITYSTLINGLCKEAKLQEAVEILDRMKLQGVKPDAGLYGKIINGFCDLCKFQEAANFLDEMVLTGVTPIRLTWSLHVRIHNMVVQGLCSSGNPDRAFQLYLSMQTRGISINAETFDFLVKCYCKKGDLHKVYRIVDEMVLSGCVPDEGTWSIVINGFWDRKKVREATQSLWIKLMGKLDEPVI</sequence>
<feature type="repeat" description="PPR" evidence="3">
    <location>
        <begin position="154"/>
        <end position="189"/>
    </location>
</feature>
<dbReference type="Pfam" id="PF13041">
    <property type="entry name" value="PPR_2"/>
    <property type="match status" value="3"/>
</dbReference>
<evidence type="ECO:0008006" key="6">
    <source>
        <dbReference type="Google" id="ProtNLM"/>
    </source>
</evidence>
<keyword evidence="5" id="KW-1185">Reference proteome</keyword>
<keyword evidence="2" id="KW-0677">Repeat</keyword>
<feature type="repeat" description="PPR" evidence="3">
    <location>
        <begin position="407"/>
        <end position="441"/>
    </location>
</feature>
<dbReference type="NCBIfam" id="TIGR00756">
    <property type="entry name" value="PPR"/>
    <property type="match status" value="9"/>
</dbReference>
<reference evidence="4 5" key="1">
    <citation type="journal article" date="2020" name="Nat. Commun.">
        <title>Genome of Tripterygium wilfordii and identification of cytochrome P450 involved in triptolide biosynthesis.</title>
        <authorList>
            <person name="Tu L."/>
            <person name="Su P."/>
            <person name="Zhang Z."/>
            <person name="Gao L."/>
            <person name="Wang J."/>
            <person name="Hu T."/>
            <person name="Zhou J."/>
            <person name="Zhang Y."/>
            <person name="Zhao Y."/>
            <person name="Liu Y."/>
            <person name="Song Y."/>
            <person name="Tong Y."/>
            <person name="Lu Y."/>
            <person name="Yang J."/>
            <person name="Xu C."/>
            <person name="Jia M."/>
            <person name="Peters R.J."/>
            <person name="Huang L."/>
            <person name="Gao W."/>
        </authorList>
    </citation>
    <scope>NUCLEOTIDE SEQUENCE [LARGE SCALE GENOMIC DNA]</scope>
    <source>
        <strain evidence="5">cv. XIE 37</strain>
        <tissue evidence="4">Leaf</tissue>
    </source>
</reference>
<protein>
    <recommendedName>
        <fullName evidence="6">Pentatricopeptide repeat-containing protein</fullName>
    </recommendedName>
</protein>
<dbReference type="InterPro" id="IPR002885">
    <property type="entry name" value="PPR_rpt"/>
</dbReference>
<dbReference type="SUPFAM" id="SSF81901">
    <property type="entry name" value="HCP-like"/>
    <property type="match status" value="1"/>
</dbReference>
<feature type="repeat" description="PPR" evidence="3">
    <location>
        <begin position="295"/>
        <end position="329"/>
    </location>
</feature>
<dbReference type="FunCoup" id="A0A7J7D7I5">
    <property type="interactions" value="942"/>
</dbReference>
<dbReference type="EMBL" id="JAAARO010000009">
    <property type="protein sequence ID" value="KAF5742307.1"/>
    <property type="molecule type" value="Genomic_DNA"/>
</dbReference>